<evidence type="ECO:0000313" key="9">
    <source>
        <dbReference type="Proteomes" id="UP000290092"/>
    </source>
</evidence>
<evidence type="ECO:0000313" key="8">
    <source>
        <dbReference type="EMBL" id="RXK14693.1"/>
    </source>
</evidence>
<evidence type="ECO:0000256" key="6">
    <source>
        <dbReference type="SAM" id="Phobius"/>
    </source>
</evidence>
<dbReference type="InterPro" id="IPR018461">
    <property type="entry name" value="Na/H_Antiport_NhaC-like_C"/>
</dbReference>
<dbReference type="AlphaFoldDB" id="A0AAX2ACQ7"/>
<keyword evidence="3 6" id="KW-0812">Transmembrane</keyword>
<keyword evidence="2" id="KW-1003">Cell membrane</keyword>
<feature type="transmembrane region" description="Helical" evidence="6">
    <location>
        <begin position="191"/>
        <end position="212"/>
    </location>
</feature>
<name>A0AAX2ACQ7_9BACT</name>
<feature type="transmembrane region" description="Helical" evidence="6">
    <location>
        <begin position="353"/>
        <end position="374"/>
    </location>
</feature>
<dbReference type="GO" id="GO:0005886">
    <property type="term" value="C:plasma membrane"/>
    <property type="evidence" value="ECO:0007669"/>
    <property type="project" value="UniProtKB-SubCell"/>
</dbReference>
<dbReference type="PANTHER" id="PTHR43478">
    <property type="entry name" value="NA+/H+ ANTIPORTER-RELATED"/>
    <property type="match status" value="1"/>
</dbReference>
<keyword evidence="5 6" id="KW-0472">Membrane</keyword>
<comment type="subcellular location">
    <subcellularLocation>
        <location evidence="1">Cell membrane</location>
        <topology evidence="1">Multi-pass membrane protein</topology>
    </subcellularLocation>
</comment>
<keyword evidence="4 6" id="KW-1133">Transmembrane helix</keyword>
<protein>
    <submittedName>
        <fullName evidence="8">Sodium:proton antiporter</fullName>
    </submittedName>
</protein>
<dbReference type="PANTHER" id="PTHR43478:SF1">
    <property type="entry name" value="NA+_H+ ANTIPORTER NHAC-LIKE C-TERMINAL DOMAIN-CONTAINING PROTEIN"/>
    <property type="match status" value="1"/>
</dbReference>
<feature type="transmembrane region" description="Helical" evidence="6">
    <location>
        <begin position="534"/>
        <end position="552"/>
    </location>
</feature>
<gene>
    <name evidence="8" type="ORF">CP985_12055</name>
</gene>
<proteinExistence type="predicted"/>
<feature type="domain" description="Na+/H+ antiporter NhaC-like C-terminal" evidence="7">
    <location>
        <begin position="202"/>
        <end position="545"/>
    </location>
</feature>
<reference evidence="8 9" key="1">
    <citation type="submission" date="2017-09" db="EMBL/GenBank/DDBJ databases">
        <title>Genomics of the genus Arcobacter.</title>
        <authorList>
            <person name="Perez-Cataluna A."/>
            <person name="Figueras M.J."/>
            <person name="Salas-Masso N."/>
        </authorList>
    </citation>
    <scope>NUCLEOTIDE SEQUENCE [LARGE SCALE GENOMIC DNA]</scope>
    <source>
        <strain evidence="8 9">CECT 7386</strain>
    </source>
</reference>
<feature type="transmembrane region" description="Helical" evidence="6">
    <location>
        <begin position="108"/>
        <end position="131"/>
    </location>
</feature>
<sequence length="583" mass="63020">MLKSRNFLCGVFILNRLAKSLLFVTFLPLMLLADAKANAELFGSLTLLPPLVAIVLAFITRNVIFSLFMGIFTGTFMVNIVDGSVFVAFAGAFVDVVRKMIGSMADSWNAGIILQVLTIGGLIAVITKMGGPRAIAQKLATKAKSPASAQIYTWLMGFFIFFDDYANSLIIGPIMRPVTDKLRIAREKLAFVIDATAAPIAGIALISTWIGYEISLIKDAYSMIGQPEINAYAIFVETIPYRFYNILMLAFVFFSAYFLREFGPMRTAAIRAASTGKVSKHKRQEEHLNQESSTMAPKKNVEYSMWNAIIPISVLIIVAFIGFYFNGLHSLEGEALKAVEANPYSFSSIRDCFGAADASIVLFEAALFASIVAIGMGMQQKIFDLNEALETWVFGVKALVITAVILILAWSISSVIKDLGTSTYLVSLLSDSTPQFILPSIIFILGSVISFSTGTSYGTMGILMPLTIPLANAIGIHVGLEPTALSDYIILNIGAVLTGAIFGDHCSPISDTSILSSMGASCDHMDHISTQLPYALFVGVVSIVFGFIPAALGYSATILLPIGLLVIALTIRFYGKPFLNTEA</sequence>
<evidence type="ECO:0000256" key="2">
    <source>
        <dbReference type="ARBA" id="ARBA00022475"/>
    </source>
</evidence>
<keyword evidence="9" id="KW-1185">Reference proteome</keyword>
<comment type="caution">
    <text evidence="8">The sequence shown here is derived from an EMBL/GenBank/DDBJ whole genome shotgun (WGS) entry which is preliminary data.</text>
</comment>
<feature type="transmembrane region" description="Helical" evidence="6">
    <location>
        <begin position="241"/>
        <end position="259"/>
    </location>
</feature>
<feature type="transmembrane region" description="Helical" evidence="6">
    <location>
        <begin position="63"/>
        <end position="96"/>
    </location>
</feature>
<feature type="transmembrane region" description="Helical" evidence="6">
    <location>
        <begin position="394"/>
        <end position="416"/>
    </location>
</feature>
<feature type="transmembrane region" description="Helical" evidence="6">
    <location>
        <begin position="558"/>
        <end position="575"/>
    </location>
</feature>
<accession>A0AAX2ACQ7</accession>
<evidence type="ECO:0000259" key="7">
    <source>
        <dbReference type="Pfam" id="PF03553"/>
    </source>
</evidence>
<evidence type="ECO:0000256" key="3">
    <source>
        <dbReference type="ARBA" id="ARBA00022692"/>
    </source>
</evidence>
<evidence type="ECO:0000256" key="4">
    <source>
        <dbReference type="ARBA" id="ARBA00022989"/>
    </source>
</evidence>
<feature type="transmembrane region" description="Helical" evidence="6">
    <location>
        <begin position="305"/>
        <end position="325"/>
    </location>
</feature>
<evidence type="ECO:0000256" key="1">
    <source>
        <dbReference type="ARBA" id="ARBA00004651"/>
    </source>
</evidence>
<dbReference type="EMBL" id="NXID01000053">
    <property type="protein sequence ID" value="RXK14693.1"/>
    <property type="molecule type" value="Genomic_DNA"/>
</dbReference>
<dbReference type="Proteomes" id="UP000290092">
    <property type="component" value="Unassembled WGS sequence"/>
</dbReference>
<dbReference type="Pfam" id="PF03553">
    <property type="entry name" value="Na_H_antiporter"/>
    <property type="match status" value="1"/>
</dbReference>
<feature type="transmembrane region" description="Helical" evidence="6">
    <location>
        <begin position="436"/>
        <end position="457"/>
    </location>
</feature>
<evidence type="ECO:0000256" key="5">
    <source>
        <dbReference type="ARBA" id="ARBA00023136"/>
    </source>
</evidence>
<organism evidence="8 9">
    <name type="scientific">Malaciobacter mytili LMG 24559</name>
    <dbReference type="NCBI Taxonomy" id="1032238"/>
    <lineage>
        <taxon>Bacteria</taxon>
        <taxon>Pseudomonadati</taxon>
        <taxon>Campylobacterota</taxon>
        <taxon>Epsilonproteobacteria</taxon>
        <taxon>Campylobacterales</taxon>
        <taxon>Arcobacteraceae</taxon>
        <taxon>Malaciobacter</taxon>
    </lineage>
</organism>